<keyword evidence="14" id="KW-1185">Reference proteome</keyword>
<evidence type="ECO:0000256" key="3">
    <source>
        <dbReference type="ARBA" id="ARBA00022528"/>
    </source>
</evidence>
<evidence type="ECO:0000313" key="13">
    <source>
        <dbReference type="EMBL" id="KAK9825464.1"/>
    </source>
</evidence>
<dbReference type="PANTHER" id="PTHR47378:SF1">
    <property type="entry name" value="DIVINYL CHLOROPHYLLIDE A 8-VINYL-REDUCTASE, CHLOROPLASTIC"/>
    <property type="match status" value="1"/>
</dbReference>
<dbReference type="SUPFAM" id="SSF51735">
    <property type="entry name" value="NAD(P)-binding Rossmann-fold domains"/>
    <property type="match status" value="1"/>
</dbReference>
<dbReference type="EC" id="1.3.1.75" evidence="9"/>
<keyword evidence="8" id="KW-0149">Chlorophyll biosynthesis</keyword>
<reference evidence="13 14" key="1">
    <citation type="journal article" date="2024" name="Nat. Commun.">
        <title>Phylogenomics reveals the evolutionary origins of lichenization in chlorophyte algae.</title>
        <authorList>
            <person name="Puginier C."/>
            <person name="Libourel C."/>
            <person name="Otte J."/>
            <person name="Skaloud P."/>
            <person name="Haon M."/>
            <person name="Grisel S."/>
            <person name="Petersen M."/>
            <person name="Berrin J.G."/>
            <person name="Delaux P.M."/>
            <person name="Dal Grande F."/>
            <person name="Keller J."/>
        </authorList>
    </citation>
    <scope>NUCLEOTIDE SEQUENCE [LARGE SCALE GENOMIC DNA]</scope>
    <source>
        <strain evidence="13 14">SAG 245.80</strain>
    </source>
</reference>
<keyword evidence="7" id="KW-0560">Oxidoreductase</keyword>
<evidence type="ECO:0000256" key="5">
    <source>
        <dbReference type="ARBA" id="ARBA00022857"/>
    </source>
</evidence>
<feature type="domain" description="NAD(P)-binding" evidence="12">
    <location>
        <begin position="21"/>
        <end position="218"/>
    </location>
</feature>
<proteinExistence type="predicted"/>
<evidence type="ECO:0000256" key="10">
    <source>
        <dbReference type="ARBA" id="ARBA00024089"/>
    </source>
</evidence>
<dbReference type="EMBL" id="JALJOU010000073">
    <property type="protein sequence ID" value="KAK9825464.1"/>
    <property type="molecule type" value="Genomic_DNA"/>
</dbReference>
<evidence type="ECO:0000256" key="4">
    <source>
        <dbReference type="ARBA" id="ARBA00022640"/>
    </source>
</evidence>
<dbReference type="InterPro" id="IPR036291">
    <property type="entry name" value="NAD(P)-bd_dom_sf"/>
</dbReference>
<gene>
    <name evidence="13" type="ORF">WJX81_005322</name>
</gene>
<evidence type="ECO:0000256" key="1">
    <source>
        <dbReference type="ARBA" id="ARBA00004229"/>
    </source>
</evidence>
<protein>
    <recommendedName>
        <fullName evidence="10">Divinyl chlorophyllide a 8-vinyl-reductase, chloroplastic</fullName>
        <ecNumber evidence="9">1.3.1.75</ecNumber>
    </recommendedName>
</protein>
<dbReference type="Gene3D" id="3.40.50.720">
    <property type="entry name" value="NAD(P)-binding Rossmann-like Domain"/>
    <property type="match status" value="1"/>
</dbReference>
<dbReference type="GO" id="GO:0015995">
    <property type="term" value="P:chlorophyll biosynthetic process"/>
    <property type="evidence" value="ECO:0007669"/>
    <property type="project" value="UniProtKB-KW"/>
</dbReference>
<keyword evidence="6" id="KW-0809">Transit peptide</keyword>
<keyword evidence="4" id="KW-0934">Plastid</keyword>
<dbReference type="PANTHER" id="PTHR47378">
    <property type="entry name" value="DIVINYL CHLOROPHYLLIDE A 8-VINYL-REDUCTASE, CHLOROPLASTIC"/>
    <property type="match status" value="1"/>
</dbReference>
<dbReference type="CDD" id="cd05243">
    <property type="entry name" value="SDR_a5"/>
    <property type="match status" value="1"/>
</dbReference>
<accession>A0AAW1QVE2</accession>
<keyword evidence="5" id="KW-0521">NADP</keyword>
<sequence length="343" mass="37093">MLQSSPEHICDNRDVRVLVVGATGYIGKFVVRELVKRGYDVVALARERSGVGGKASREDVQRDLAGADVRFGDVGNPDDLTRVAFAQPVDVVVSCLASRTGGKKDSWAIDYQATANALQAARRAGAAHFVLLSAICVQRPLLEFQRAKLRFEAELQAAGDITYSIVRPTAFFKSLAGQVKLVKEGKPYVMFGDGTLASCKPISEADLAAFMADCVAEPDKANRVLPIGGPGKAWSARDQGAYLFELVGRKPFFLQVPVALMDGIIGFLDFLARFFPAMEDPAEFGRIGRYYATESMLVWDEAAGRYAADATPSYGRDTLEAFFARAVQEGGLEGQELGDAAVF</sequence>
<organism evidence="13 14">
    <name type="scientific">Elliptochloris bilobata</name>
    <dbReference type="NCBI Taxonomy" id="381761"/>
    <lineage>
        <taxon>Eukaryota</taxon>
        <taxon>Viridiplantae</taxon>
        <taxon>Chlorophyta</taxon>
        <taxon>core chlorophytes</taxon>
        <taxon>Trebouxiophyceae</taxon>
        <taxon>Trebouxiophyceae incertae sedis</taxon>
        <taxon>Elliptochloris clade</taxon>
        <taxon>Elliptochloris</taxon>
    </lineage>
</organism>
<comment type="subcellular location">
    <subcellularLocation>
        <location evidence="1">Plastid</location>
        <location evidence="1">Chloroplast</location>
    </subcellularLocation>
</comment>
<dbReference type="GO" id="GO:0009507">
    <property type="term" value="C:chloroplast"/>
    <property type="evidence" value="ECO:0007669"/>
    <property type="project" value="UniProtKB-SubCell"/>
</dbReference>
<comment type="catalytic activity">
    <reaction evidence="11">
        <text>protochlorophyllide a + NADP(+) = 3,8-divinyl protochlorophyllide a + NADPH + H(+)</text>
        <dbReference type="Rhea" id="RHEA:48884"/>
        <dbReference type="ChEBI" id="CHEBI:15378"/>
        <dbReference type="ChEBI" id="CHEBI:57783"/>
        <dbReference type="ChEBI" id="CHEBI:58349"/>
        <dbReference type="ChEBI" id="CHEBI:58632"/>
        <dbReference type="ChEBI" id="CHEBI:83350"/>
        <dbReference type="EC" id="1.3.1.75"/>
    </reaction>
</comment>
<evidence type="ECO:0000256" key="11">
    <source>
        <dbReference type="ARBA" id="ARBA00049498"/>
    </source>
</evidence>
<dbReference type="InterPro" id="IPR044201">
    <property type="entry name" value="DVR-like"/>
</dbReference>
<evidence type="ECO:0000256" key="7">
    <source>
        <dbReference type="ARBA" id="ARBA00023002"/>
    </source>
</evidence>
<dbReference type="Proteomes" id="UP001445335">
    <property type="component" value="Unassembled WGS sequence"/>
</dbReference>
<dbReference type="GO" id="GO:0033728">
    <property type="term" value="F:3,8-divinyl protochlorophyllide a 8-vinyl-reductase (NADPH) activity"/>
    <property type="evidence" value="ECO:0007669"/>
    <property type="project" value="UniProtKB-EC"/>
</dbReference>
<evidence type="ECO:0000256" key="8">
    <source>
        <dbReference type="ARBA" id="ARBA00023171"/>
    </source>
</evidence>
<comment type="pathway">
    <text evidence="2">Porphyrin-containing compound metabolism; chlorophyll biosynthesis.</text>
</comment>
<dbReference type="AlphaFoldDB" id="A0AAW1QVE2"/>
<evidence type="ECO:0000256" key="6">
    <source>
        <dbReference type="ARBA" id="ARBA00022946"/>
    </source>
</evidence>
<evidence type="ECO:0000313" key="14">
    <source>
        <dbReference type="Proteomes" id="UP001445335"/>
    </source>
</evidence>
<name>A0AAW1QVE2_9CHLO</name>
<evidence type="ECO:0000259" key="12">
    <source>
        <dbReference type="Pfam" id="PF13460"/>
    </source>
</evidence>
<evidence type="ECO:0000256" key="9">
    <source>
        <dbReference type="ARBA" id="ARBA00024059"/>
    </source>
</evidence>
<comment type="caution">
    <text evidence="13">The sequence shown here is derived from an EMBL/GenBank/DDBJ whole genome shotgun (WGS) entry which is preliminary data.</text>
</comment>
<dbReference type="InterPro" id="IPR016040">
    <property type="entry name" value="NAD(P)-bd_dom"/>
</dbReference>
<dbReference type="Pfam" id="PF13460">
    <property type="entry name" value="NAD_binding_10"/>
    <property type="match status" value="1"/>
</dbReference>
<evidence type="ECO:0000256" key="2">
    <source>
        <dbReference type="ARBA" id="ARBA00005173"/>
    </source>
</evidence>
<keyword evidence="3" id="KW-0150">Chloroplast</keyword>